<keyword evidence="5" id="KW-0325">Glycoprotein</keyword>
<evidence type="ECO:0000313" key="11">
    <source>
        <dbReference type="Proteomes" id="UP000887013"/>
    </source>
</evidence>
<keyword evidence="1 6" id="KW-0768">Sushi</keyword>
<dbReference type="PANTHER" id="PTHR46393">
    <property type="entry name" value="SUSHI DOMAIN-CONTAINING PROTEIN"/>
    <property type="match status" value="1"/>
</dbReference>
<feature type="disulfide bond" evidence="6">
    <location>
        <begin position="120"/>
        <end position="147"/>
    </location>
</feature>
<evidence type="ECO:0000256" key="4">
    <source>
        <dbReference type="ARBA" id="ARBA00023157"/>
    </source>
</evidence>
<dbReference type="EMBL" id="BMAW01041576">
    <property type="protein sequence ID" value="GFS29636.1"/>
    <property type="molecule type" value="Genomic_DNA"/>
</dbReference>
<keyword evidence="2 7" id="KW-0732">Signal</keyword>
<dbReference type="Gene3D" id="2.10.70.10">
    <property type="entry name" value="Complement Module, domain 1"/>
    <property type="match status" value="2"/>
</dbReference>
<dbReference type="AlphaFoldDB" id="A0A8X6M7Q1"/>
<dbReference type="InterPro" id="IPR035976">
    <property type="entry name" value="Sushi/SCR/CCP_sf"/>
</dbReference>
<organism evidence="10 11">
    <name type="scientific">Nephila pilipes</name>
    <name type="common">Giant wood spider</name>
    <name type="synonym">Nephila maculata</name>
    <dbReference type="NCBI Taxonomy" id="299642"/>
    <lineage>
        <taxon>Eukaryota</taxon>
        <taxon>Metazoa</taxon>
        <taxon>Ecdysozoa</taxon>
        <taxon>Arthropoda</taxon>
        <taxon>Chelicerata</taxon>
        <taxon>Arachnida</taxon>
        <taxon>Araneae</taxon>
        <taxon>Araneomorphae</taxon>
        <taxon>Entelegynae</taxon>
        <taxon>Araneoidea</taxon>
        <taxon>Nephilidae</taxon>
        <taxon>Nephila</taxon>
    </lineage>
</organism>
<dbReference type="Proteomes" id="UP000887013">
    <property type="component" value="Unassembled WGS sequence"/>
</dbReference>
<dbReference type="GO" id="GO:0032991">
    <property type="term" value="C:protein-containing complex"/>
    <property type="evidence" value="ECO:0007669"/>
    <property type="project" value="UniProtKB-ARBA"/>
</dbReference>
<dbReference type="SMART" id="SM00032">
    <property type="entry name" value="CCP"/>
    <property type="match status" value="2"/>
</dbReference>
<feature type="domain" description="Sushi" evidence="9">
    <location>
        <begin position="33"/>
        <end position="89"/>
    </location>
</feature>
<sequence>MIISSQVLLVIKTSLIVISLPIYEASRPRQRQEPCSPFPHATLENGKITSIGAQKYLFRCDPGYFLTSPQQVRCYKGNWTSLKKPHCSKIEGQCDDPPPIPGGKILGDMKFVGSVIHYMCDPGFILMGDGMRSCLQSGHWSGITPVCMDESEPVQQVAQRLKKGFVMEMGSHSTDSTMVMARSLNAHSVKEGLELVILIDRSSSIDPKDFKLGIDFIKFLLTEFGVRNGNNPTGTRAAVLTFGTKVDIVFNLDNETIVGPEAARKALNTVQANGGGTAMQEAVMSVFTQLPPLRPKAKKALFMITDGEPNIGEVEETLFFANELKREQGTQFKNHLIV</sequence>
<dbReference type="SUPFAM" id="SSF53300">
    <property type="entry name" value="vWA-like"/>
    <property type="match status" value="1"/>
</dbReference>
<feature type="domain" description="Sushi" evidence="9">
    <location>
        <begin position="92"/>
        <end position="149"/>
    </location>
</feature>
<gene>
    <name evidence="10" type="primary">AVEN_50597_1</name>
    <name evidence="10" type="ORF">NPIL_414821</name>
</gene>
<feature type="disulfide bond" evidence="6">
    <location>
        <begin position="60"/>
        <end position="87"/>
    </location>
</feature>
<dbReference type="InterPro" id="IPR002035">
    <property type="entry name" value="VWF_A"/>
</dbReference>
<evidence type="ECO:0000256" key="1">
    <source>
        <dbReference type="ARBA" id="ARBA00022659"/>
    </source>
</evidence>
<keyword evidence="3" id="KW-0677">Repeat</keyword>
<evidence type="ECO:0000259" key="9">
    <source>
        <dbReference type="PROSITE" id="PS50923"/>
    </source>
</evidence>
<protein>
    <submittedName>
        <fullName evidence="10">Uncharacterized protein</fullName>
    </submittedName>
</protein>
<evidence type="ECO:0000256" key="6">
    <source>
        <dbReference type="PROSITE-ProRule" id="PRU00302"/>
    </source>
</evidence>
<dbReference type="SUPFAM" id="SSF57535">
    <property type="entry name" value="Complement control module/SCR domain"/>
    <property type="match status" value="2"/>
</dbReference>
<dbReference type="InterPro" id="IPR000436">
    <property type="entry name" value="Sushi_SCR_CCP_dom"/>
</dbReference>
<dbReference type="Pfam" id="PF00084">
    <property type="entry name" value="Sushi"/>
    <property type="match status" value="2"/>
</dbReference>
<dbReference type="CDD" id="cd01450">
    <property type="entry name" value="vWFA_subfamily_ECM"/>
    <property type="match status" value="1"/>
</dbReference>
<comment type="caution">
    <text evidence="10">The sequence shown here is derived from an EMBL/GenBank/DDBJ whole genome shotgun (WGS) entry which is preliminary data.</text>
</comment>
<feature type="signal peptide" evidence="7">
    <location>
        <begin position="1"/>
        <end position="25"/>
    </location>
</feature>
<feature type="domain" description="VWFA" evidence="8">
    <location>
        <begin position="194"/>
        <end position="338"/>
    </location>
</feature>
<dbReference type="OrthoDB" id="5565075at2759"/>
<dbReference type="InterPro" id="IPR036465">
    <property type="entry name" value="vWFA_dom_sf"/>
</dbReference>
<evidence type="ECO:0000256" key="2">
    <source>
        <dbReference type="ARBA" id="ARBA00022729"/>
    </source>
</evidence>
<dbReference type="PRINTS" id="PR00453">
    <property type="entry name" value="VWFADOMAIN"/>
</dbReference>
<proteinExistence type="predicted"/>
<evidence type="ECO:0000256" key="7">
    <source>
        <dbReference type="SAM" id="SignalP"/>
    </source>
</evidence>
<dbReference type="Pfam" id="PF00092">
    <property type="entry name" value="VWA"/>
    <property type="match status" value="1"/>
</dbReference>
<dbReference type="PROSITE" id="PS50923">
    <property type="entry name" value="SUSHI"/>
    <property type="match status" value="2"/>
</dbReference>
<name>A0A8X6M7Q1_NEPPI</name>
<accession>A0A8X6M7Q1</accession>
<keyword evidence="4 6" id="KW-1015">Disulfide bond</keyword>
<feature type="chain" id="PRO_5036452019" evidence="7">
    <location>
        <begin position="26"/>
        <end position="338"/>
    </location>
</feature>
<dbReference type="Gene3D" id="3.40.50.410">
    <property type="entry name" value="von Willebrand factor, type A domain"/>
    <property type="match status" value="1"/>
</dbReference>
<dbReference type="SMART" id="SM00327">
    <property type="entry name" value="VWA"/>
    <property type="match status" value="1"/>
</dbReference>
<dbReference type="CDD" id="cd00033">
    <property type="entry name" value="CCP"/>
    <property type="match status" value="2"/>
</dbReference>
<evidence type="ECO:0000259" key="8">
    <source>
        <dbReference type="PROSITE" id="PS50234"/>
    </source>
</evidence>
<dbReference type="PANTHER" id="PTHR46393:SF7">
    <property type="entry name" value="COMPLEMENT C2"/>
    <property type="match status" value="1"/>
</dbReference>
<dbReference type="PROSITE" id="PS50234">
    <property type="entry name" value="VWFA"/>
    <property type="match status" value="1"/>
</dbReference>
<evidence type="ECO:0000256" key="5">
    <source>
        <dbReference type="ARBA" id="ARBA00023180"/>
    </source>
</evidence>
<keyword evidence="11" id="KW-1185">Reference proteome</keyword>
<reference evidence="10" key="1">
    <citation type="submission" date="2020-08" db="EMBL/GenBank/DDBJ databases">
        <title>Multicomponent nature underlies the extraordinary mechanical properties of spider dragline silk.</title>
        <authorList>
            <person name="Kono N."/>
            <person name="Nakamura H."/>
            <person name="Mori M."/>
            <person name="Yoshida Y."/>
            <person name="Ohtoshi R."/>
            <person name="Malay A.D."/>
            <person name="Moran D.A.P."/>
            <person name="Tomita M."/>
            <person name="Numata K."/>
            <person name="Arakawa K."/>
        </authorList>
    </citation>
    <scope>NUCLEOTIDE SEQUENCE</scope>
</reference>
<evidence type="ECO:0000256" key="3">
    <source>
        <dbReference type="ARBA" id="ARBA00022737"/>
    </source>
</evidence>
<evidence type="ECO:0000313" key="10">
    <source>
        <dbReference type="EMBL" id="GFS29636.1"/>
    </source>
</evidence>
<comment type="caution">
    <text evidence="6">Lacks conserved residue(s) required for the propagation of feature annotation.</text>
</comment>